<sequence>MRHLIQFAVVLQHKTKKGYFVGSVKDADTKLGIVTGYFASFNTLDSDRDIIRQGAFAKTIAEQGPASSQPRIKHLLDHTLSLALGKLIELKEDTQGLYYESKIGSHDLGIDFLKMVESGLITEHSIGYSVMKGNWDKAANAYELLELKLYEGSSLRGWGANQYTPLTGMKSLADLQHSQHLLDIALKNGTFTDETFLKLKEQRDAIDVILKARDEKSETETTEPESTTQPDGDNTDSLIKSLTDNDFVGDLFKWN</sequence>
<dbReference type="KEGG" id="fae:FAES_3983"/>
<dbReference type="HOGENOM" id="CLU_1088813_0_0_10"/>
<evidence type="ECO:0000313" key="7">
    <source>
        <dbReference type="Proteomes" id="UP000011058"/>
    </source>
</evidence>
<evidence type="ECO:0000256" key="3">
    <source>
        <dbReference type="ARBA" id="ARBA00022801"/>
    </source>
</evidence>
<dbReference type="EMBL" id="HE796683">
    <property type="protein sequence ID" value="CCH01984.1"/>
    <property type="molecule type" value="Genomic_DNA"/>
</dbReference>
<protein>
    <submittedName>
        <fullName evidence="6">Peptidase U35 phage prohead HK97</fullName>
    </submittedName>
</protein>
<evidence type="ECO:0000313" key="6">
    <source>
        <dbReference type="EMBL" id="CCH01984.1"/>
    </source>
</evidence>
<dbReference type="InterPro" id="IPR006433">
    <property type="entry name" value="Prohead_protease"/>
</dbReference>
<gene>
    <name evidence="6" type="ORF">FAES_3983</name>
</gene>
<dbReference type="STRING" id="1166018.FAES_3983"/>
<dbReference type="AlphaFoldDB" id="I0KCY1"/>
<dbReference type="Proteomes" id="UP000011058">
    <property type="component" value="Chromosome"/>
</dbReference>
<organism evidence="6 7">
    <name type="scientific">Fibrella aestuarina BUZ 2</name>
    <dbReference type="NCBI Taxonomy" id="1166018"/>
    <lineage>
        <taxon>Bacteria</taxon>
        <taxon>Pseudomonadati</taxon>
        <taxon>Bacteroidota</taxon>
        <taxon>Cytophagia</taxon>
        <taxon>Cytophagales</taxon>
        <taxon>Spirosomataceae</taxon>
        <taxon>Fibrella</taxon>
    </lineage>
</organism>
<dbReference type="GO" id="GO:0008233">
    <property type="term" value="F:peptidase activity"/>
    <property type="evidence" value="ECO:0007669"/>
    <property type="project" value="UniProtKB-KW"/>
</dbReference>
<evidence type="ECO:0000256" key="2">
    <source>
        <dbReference type="ARBA" id="ARBA00022670"/>
    </source>
</evidence>
<evidence type="ECO:0000256" key="4">
    <source>
        <dbReference type="SAM" id="MobiDB-lite"/>
    </source>
</evidence>
<feature type="compositionally biased region" description="Polar residues" evidence="4">
    <location>
        <begin position="229"/>
        <end position="241"/>
    </location>
</feature>
<dbReference type="Pfam" id="PF04586">
    <property type="entry name" value="Peptidase_S78"/>
    <property type="match status" value="1"/>
</dbReference>
<keyword evidence="1" id="KW-1188">Viral release from host cell</keyword>
<feature type="region of interest" description="Disordered" evidence="4">
    <location>
        <begin position="214"/>
        <end position="241"/>
    </location>
</feature>
<dbReference type="GO" id="GO:0006508">
    <property type="term" value="P:proteolysis"/>
    <property type="evidence" value="ECO:0007669"/>
    <property type="project" value="UniProtKB-KW"/>
</dbReference>
<evidence type="ECO:0000256" key="1">
    <source>
        <dbReference type="ARBA" id="ARBA00022612"/>
    </source>
</evidence>
<dbReference type="NCBIfam" id="TIGR01543">
    <property type="entry name" value="proheadase_HK97"/>
    <property type="match status" value="1"/>
</dbReference>
<evidence type="ECO:0000259" key="5">
    <source>
        <dbReference type="Pfam" id="PF04586"/>
    </source>
</evidence>
<keyword evidence="2" id="KW-0645">Protease</keyword>
<keyword evidence="3" id="KW-0378">Hydrolase</keyword>
<dbReference type="eggNOG" id="COG3740">
    <property type="taxonomic scope" value="Bacteria"/>
</dbReference>
<dbReference type="InterPro" id="IPR054613">
    <property type="entry name" value="Peptidase_S78_dom"/>
</dbReference>
<name>I0KCY1_9BACT</name>
<feature type="domain" description="Prohead serine protease" evidence="5">
    <location>
        <begin position="27"/>
        <end position="164"/>
    </location>
</feature>
<accession>I0KCY1</accession>
<keyword evidence="7" id="KW-1185">Reference proteome</keyword>
<reference evidence="6 7" key="1">
    <citation type="journal article" date="2012" name="J. Bacteriol.">
        <title>Genome Sequence of Fibrella aestuarina BUZ 2T, a Filamentous Marine Bacterium.</title>
        <authorList>
            <person name="Filippini M."/>
            <person name="Qi W."/>
            <person name="Blom J."/>
            <person name="Goesmann A."/>
            <person name="Smits T.H."/>
            <person name="Bagheri H.C."/>
        </authorList>
    </citation>
    <scope>NUCLEOTIDE SEQUENCE [LARGE SCALE GENOMIC DNA]</scope>
    <source>
        <strain evidence="7">BUZ 2T</strain>
    </source>
</reference>
<proteinExistence type="predicted"/>